<dbReference type="EMBL" id="LKCN02000021">
    <property type="protein sequence ID" value="RCI08242.1"/>
    <property type="molecule type" value="Genomic_DNA"/>
</dbReference>
<dbReference type="AlphaFoldDB" id="A0A367L1Z5"/>
<accession>A0A367L1Z5</accession>
<evidence type="ECO:0000256" key="1">
    <source>
        <dbReference type="SAM" id="MobiDB-lite"/>
    </source>
</evidence>
<reference evidence="2 3" key="1">
    <citation type="journal article" date="2015" name="BMC Genomics">
        <title>Insights from the genome of Ophiocordyceps polyrhachis-furcata to pathogenicity and host specificity in insect fungi.</title>
        <authorList>
            <person name="Wichadakul D."/>
            <person name="Kobmoo N."/>
            <person name="Ingsriswang S."/>
            <person name="Tangphatsornruang S."/>
            <person name="Chantasingh D."/>
            <person name="Luangsa-ard J.J."/>
            <person name="Eurwilaichitr L."/>
        </authorList>
    </citation>
    <scope>NUCLEOTIDE SEQUENCE [LARGE SCALE GENOMIC DNA]</scope>
    <source>
        <strain evidence="2 3">BCC 54312</strain>
    </source>
</reference>
<protein>
    <submittedName>
        <fullName evidence="2">Uncharacterized protein</fullName>
    </submittedName>
</protein>
<gene>
    <name evidence="2" type="ORF">L249_6233</name>
</gene>
<evidence type="ECO:0000313" key="3">
    <source>
        <dbReference type="Proteomes" id="UP000253664"/>
    </source>
</evidence>
<evidence type="ECO:0000313" key="2">
    <source>
        <dbReference type="EMBL" id="RCI08242.1"/>
    </source>
</evidence>
<organism evidence="2 3">
    <name type="scientific">Ophiocordyceps polyrhachis-furcata BCC 54312</name>
    <dbReference type="NCBI Taxonomy" id="1330021"/>
    <lineage>
        <taxon>Eukaryota</taxon>
        <taxon>Fungi</taxon>
        <taxon>Dikarya</taxon>
        <taxon>Ascomycota</taxon>
        <taxon>Pezizomycotina</taxon>
        <taxon>Sordariomycetes</taxon>
        <taxon>Hypocreomycetidae</taxon>
        <taxon>Hypocreales</taxon>
        <taxon>Ophiocordycipitaceae</taxon>
        <taxon>Ophiocordyceps</taxon>
    </lineage>
</organism>
<feature type="non-terminal residue" evidence="2">
    <location>
        <position position="658"/>
    </location>
</feature>
<dbReference type="OrthoDB" id="4966at2759"/>
<dbReference type="STRING" id="1330021.A0A367L1Z5"/>
<feature type="region of interest" description="Disordered" evidence="1">
    <location>
        <begin position="544"/>
        <end position="611"/>
    </location>
</feature>
<sequence>MLFDRLRRNARLRGFADDDADILVQLAQQQLRRGDFNSLVQASDSIRHQIGVEIERRHEGDIARLAQGMALVRDMSNEELGQFLGLGEEGVDYFYSDEDEDEPCYDLSRLRRHGVTDVEGWRFSFNRDGLDEYFGLGEEPYENKGGNDVMRRKPGRSLGLKYQGVDLITALCQHVELAVEIAKHLGPSDIVNLYSVNKAFHHSLGGHMLSSIRQIISHSAPEAGRIFPFNVYRRLLVHDRSGRQWEVGGSSLHREDEDERSIPGLKYLQLVLGRHRYCRDILAMLARHGLRHPPGTHKMLLRLWLVTDLSTSNQRKALMRNTDLWTDTDLYNGQMFLLKLAMLFNDPVYGPLEHDMPNLILGSRWPLYLLWKVLMRKAFTTPQEVIAAKIRYDFQVPGDVIQRLLSRQGLDSRINIFGVPLRHVGVGHREGWGRGRLHLMRPDELIPLEAVTRGLALEDHLMHMMAWGNFDWNTTENLIPDEDEMYISDEERTLANVDTSTMWQPRHALKKRWNSLTAAQQEKIKEEDEDERLRALAWAADNPNPADCDEHYRSVTAPAPPSLDDEINRGCIIRPPEPFHRSSASSSNQDGNSLDGRRPLRAPPSLTDPLSTWTAFGEEVLQGLPAELDGDERLRAETWNNYIGVGRTAVESVDWDWM</sequence>
<keyword evidence="3" id="KW-1185">Reference proteome</keyword>
<dbReference type="Proteomes" id="UP000253664">
    <property type="component" value="Unassembled WGS sequence"/>
</dbReference>
<comment type="caution">
    <text evidence="2">The sequence shown here is derived from an EMBL/GenBank/DDBJ whole genome shotgun (WGS) entry which is preliminary data.</text>
</comment>
<name>A0A367L1Z5_9HYPO</name>
<proteinExistence type="predicted"/>